<dbReference type="EMBL" id="BEXD01000201">
    <property type="protein sequence ID" value="GBB85218.1"/>
    <property type="molecule type" value="Genomic_DNA"/>
</dbReference>
<dbReference type="PROSITE" id="PS50118">
    <property type="entry name" value="HMG_BOX_2"/>
    <property type="match status" value="1"/>
</dbReference>
<evidence type="ECO:0000259" key="2">
    <source>
        <dbReference type="PROSITE" id="PS50118"/>
    </source>
</evidence>
<evidence type="ECO:0000256" key="1">
    <source>
        <dbReference type="PROSITE-ProRule" id="PRU00267"/>
    </source>
</evidence>
<dbReference type="GO" id="GO:0003677">
    <property type="term" value="F:DNA binding"/>
    <property type="evidence" value="ECO:0007669"/>
    <property type="project" value="UniProtKB-UniRule"/>
</dbReference>
<keyword evidence="5" id="KW-1185">Reference proteome</keyword>
<dbReference type="OrthoDB" id="6247875at2759"/>
<dbReference type="InterPro" id="IPR009071">
    <property type="entry name" value="HMG_box_dom"/>
</dbReference>
<accession>A0A2Z6QWZ1</accession>
<comment type="caution">
    <text evidence="3">The sequence shown here is derived from an EMBL/GenBank/DDBJ whole genome shotgun (WGS) entry which is preliminary data.</text>
</comment>
<dbReference type="Gene3D" id="1.10.30.10">
    <property type="entry name" value="High mobility group box domain"/>
    <property type="match status" value="1"/>
</dbReference>
<reference evidence="4" key="2">
    <citation type="submission" date="2019-10" db="EMBL/GenBank/DDBJ databases">
        <title>Conservation and host-specific expression of non-tandemly repeated heterogenous ribosome RNA gene in arbuscular mycorrhizal fungi.</title>
        <authorList>
            <person name="Maeda T."/>
            <person name="Kobayashi Y."/>
            <person name="Nakagawa T."/>
            <person name="Ezawa T."/>
            <person name="Yamaguchi K."/>
            <person name="Bino T."/>
            <person name="Nishimoto Y."/>
            <person name="Shigenobu S."/>
            <person name="Kawaguchi M."/>
        </authorList>
    </citation>
    <scope>NUCLEOTIDE SEQUENCE</scope>
    <source>
        <strain evidence="4">HR1</strain>
    </source>
</reference>
<sequence length="199" mass="23120">MTISYFHIDSLATSLISKLNRRNIFPPLFDNPESFVSPLETRSKKPLNSFLICRHNVHKEANRNRNCNMRVISKAASMLWKTATNEEKSIYKMLAKRVKELHLSSKIMAAPPKELKEPEPKGPKGPEEPATFYYPFPVVDISYPTNTYVDLNNPINQIFFNNPNEQYYLLPTDDQYYLLPTDEQYYLLPSYDGGYGFDH</sequence>
<keyword evidence="1" id="KW-0539">Nucleus</keyword>
<protein>
    <recommendedName>
        <fullName evidence="2">HMG box domain-containing protein</fullName>
    </recommendedName>
</protein>
<dbReference type="Proteomes" id="UP000247702">
    <property type="component" value="Unassembled WGS sequence"/>
</dbReference>
<evidence type="ECO:0000313" key="4">
    <source>
        <dbReference type="EMBL" id="GES83873.1"/>
    </source>
</evidence>
<dbReference type="GO" id="GO:0005634">
    <property type="term" value="C:nucleus"/>
    <property type="evidence" value="ECO:0007669"/>
    <property type="project" value="UniProtKB-UniRule"/>
</dbReference>
<dbReference type="SUPFAM" id="SSF47095">
    <property type="entry name" value="HMG-box"/>
    <property type="match status" value="1"/>
</dbReference>
<dbReference type="EMBL" id="BLAL01000074">
    <property type="protein sequence ID" value="GES83873.1"/>
    <property type="molecule type" value="Genomic_DNA"/>
</dbReference>
<organism evidence="3 5">
    <name type="scientific">Rhizophagus clarus</name>
    <dbReference type="NCBI Taxonomy" id="94130"/>
    <lineage>
        <taxon>Eukaryota</taxon>
        <taxon>Fungi</taxon>
        <taxon>Fungi incertae sedis</taxon>
        <taxon>Mucoromycota</taxon>
        <taxon>Glomeromycotina</taxon>
        <taxon>Glomeromycetes</taxon>
        <taxon>Glomerales</taxon>
        <taxon>Glomeraceae</taxon>
        <taxon>Rhizophagus</taxon>
    </lineage>
</organism>
<keyword evidence="1" id="KW-0238">DNA-binding</keyword>
<dbReference type="AlphaFoldDB" id="A0A2Z6QWZ1"/>
<name>A0A2Z6QWZ1_9GLOM</name>
<gene>
    <name evidence="4" type="ORF">RCL2_001102200</name>
    <name evidence="3" type="ORF">RclHR1_11790002</name>
</gene>
<reference evidence="3 5" key="1">
    <citation type="submission" date="2017-11" db="EMBL/GenBank/DDBJ databases">
        <title>The genome of Rhizophagus clarus HR1 reveals common genetic basis of auxotrophy among arbuscular mycorrhizal fungi.</title>
        <authorList>
            <person name="Kobayashi Y."/>
        </authorList>
    </citation>
    <scope>NUCLEOTIDE SEQUENCE [LARGE SCALE GENOMIC DNA]</scope>
    <source>
        <strain evidence="3 5">HR1</strain>
    </source>
</reference>
<proteinExistence type="predicted"/>
<feature type="domain" description="HMG box" evidence="2">
    <location>
        <begin position="43"/>
        <end position="102"/>
    </location>
</feature>
<evidence type="ECO:0000313" key="5">
    <source>
        <dbReference type="Proteomes" id="UP000247702"/>
    </source>
</evidence>
<feature type="DNA-binding region" description="HMG box" evidence="1">
    <location>
        <begin position="43"/>
        <end position="102"/>
    </location>
</feature>
<dbReference type="Proteomes" id="UP000615446">
    <property type="component" value="Unassembled WGS sequence"/>
</dbReference>
<dbReference type="InterPro" id="IPR036910">
    <property type="entry name" value="HMG_box_dom_sf"/>
</dbReference>
<evidence type="ECO:0000313" key="3">
    <source>
        <dbReference type="EMBL" id="GBB85218.1"/>
    </source>
</evidence>